<feature type="domain" description="Transcription elongation factor GreA/GreB N-terminal" evidence="7">
    <location>
        <begin position="62"/>
        <end position="131"/>
    </location>
</feature>
<evidence type="ECO:0000256" key="2">
    <source>
        <dbReference type="ARBA" id="ARBA00023125"/>
    </source>
</evidence>
<dbReference type="SUPFAM" id="SSF54534">
    <property type="entry name" value="FKBP-like"/>
    <property type="match status" value="1"/>
</dbReference>
<dbReference type="InterPro" id="IPR036953">
    <property type="entry name" value="GreA/GreB_C_sf"/>
</dbReference>
<comment type="caution">
    <text evidence="8">The sequence shown here is derived from an EMBL/GenBank/DDBJ whole genome shotgun (WGS) entry which is preliminary data.</text>
</comment>
<accession>A0ABQ0WCF0</accession>
<sequence length="218" mass="24493">MIRQSPKVEYAVIPMGLFGQRDAGTLPTIRRTCETPHQMKGRNMTRWRDPAKDPRQEPKSNLITLEGAERLRGILDHLSRVKRPALSAKVGEAAALGDRSENADYTYNKKELNRVIARIRYLTKRLDELQVIDRLPADTDKVFFGAFVTLEDDDGEEMHIRIVGHDETDTGKRWISVDAPLAKALLGKSLDDEVSVAAPGGEQTWLITDIEYRTPGNG</sequence>
<evidence type="ECO:0000259" key="7">
    <source>
        <dbReference type="Pfam" id="PF03449"/>
    </source>
</evidence>
<protein>
    <recommendedName>
        <fullName evidence="4">Transcription elongation factor GreB</fullName>
    </recommendedName>
    <alternativeName>
        <fullName evidence="4">Transcript cleavage factor GreB</fullName>
    </alternativeName>
</protein>
<feature type="region of interest" description="Disordered" evidence="5">
    <location>
        <begin position="37"/>
        <end position="60"/>
    </location>
</feature>
<dbReference type="EMBL" id="BJXU01000037">
    <property type="protein sequence ID" value="GEN23226.1"/>
    <property type="molecule type" value="Genomic_DNA"/>
</dbReference>
<evidence type="ECO:0000256" key="4">
    <source>
        <dbReference type="HAMAP-Rule" id="MF_00930"/>
    </source>
</evidence>
<feature type="domain" description="Transcription elongation factor GreA/GreB C-terminal" evidence="6">
    <location>
        <begin position="138"/>
        <end position="212"/>
    </location>
</feature>
<dbReference type="HAMAP" id="MF_00105">
    <property type="entry name" value="GreA_GreB"/>
    <property type="match status" value="1"/>
</dbReference>
<keyword evidence="8" id="KW-0251">Elongation factor</keyword>
<evidence type="ECO:0000313" key="8">
    <source>
        <dbReference type="EMBL" id="GEN23226.1"/>
    </source>
</evidence>
<dbReference type="InterPro" id="IPR036805">
    <property type="entry name" value="Tscrpt_elong_fac_GreA/B_N_sf"/>
</dbReference>
<dbReference type="NCBIfam" id="TIGR01461">
    <property type="entry name" value="greB"/>
    <property type="match status" value="1"/>
</dbReference>
<reference evidence="8 9" key="1">
    <citation type="submission" date="2019-07" db="EMBL/GenBank/DDBJ databases">
        <title>Whole genome shotgun sequence of Halomonas cupida NBRC 102219.</title>
        <authorList>
            <person name="Hosoyama A."/>
            <person name="Uohara A."/>
            <person name="Ohji S."/>
            <person name="Ichikawa N."/>
        </authorList>
    </citation>
    <scope>NUCLEOTIDE SEQUENCE [LARGE SCALE GENOMIC DNA]</scope>
    <source>
        <strain evidence="8 9">NBRC 102219</strain>
    </source>
</reference>
<dbReference type="InterPro" id="IPR001437">
    <property type="entry name" value="Tscrpt_elong_fac_GreA/B_C"/>
</dbReference>
<dbReference type="HAMAP" id="MF_00930">
    <property type="entry name" value="GreB"/>
    <property type="match status" value="1"/>
</dbReference>
<dbReference type="InterPro" id="IPR006358">
    <property type="entry name" value="Tscrpt_elong_fac_GreB"/>
</dbReference>
<name>A0ABQ0WCF0_9GAMM</name>
<evidence type="ECO:0000256" key="5">
    <source>
        <dbReference type="SAM" id="MobiDB-lite"/>
    </source>
</evidence>
<keyword evidence="2 4" id="KW-0238">DNA-binding</keyword>
<dbReference type="GO" id="GO:0003746">
    <property type="term" value="F:translation elongation factor activity"/>
    <property type="evidence" value="ECO:0007669"/>
    <property type="project" value="UniProtKB-KW"/>
</dbReference>
<feature type="compositionally biased region" description="Basic and acidic residues" evidence="5">
    <location>
        <begin position="46"/>
        <end position="58"/>
    </location>
</feature>
<gene>
    <name evidence="4 8" type="primary">greB</name>
    <name evidence="8" type="ORF">HCU01_11750</name>
</gene>
<evidence type="ECO:0000259" key="6">
    <source>
        <dbReference type="Pfam" id="PF01272"/>
    </source>
</evidence>
<proteinExistence type="inferred from homology"/>
<evidence type="ECO:0000256" key="3">
    <source>
        <dbReference type="ARBA" id="ARBA00023163"/>
    </source>
</evidence>
<dbReference type="PANTHER" id="PTHR30437:SF6">
    <property type="entry name" value="TRANSCRIPTION ELONGATION FACTOR GREB"/>
    <property type="match status" value="1"/>
</dbReference>
<dbReference type="NCBIfam" id="NF002506">
    <property type="entry name" value="PRK01885.1"/>
    <property type="match status" value="1"/>
</dbReference>
<dbReference type="InterPro" id="IPR022691">
    <property type="entry name" value="Tscrpt_elong_fac_GreA/B_N"/>
</dbReference>
<dbReference type="InterPro" id="IPR023459">
    <property type="entry name" value="Tscrpt_elong_fac_GreA/B_fam"/>
</dbReference>
<dbReference type="Pfam" id="PF03449">
    <property type="entry name" value="GreA_GreB_N"/>
    <property type="match status" value="1"/>
</dbReference>
<dbReference type="Gene3D" id="1.10.287.180">
    <property type="entry name" value="Transcription elongation factor, GreA/GreB, N-terminal domain"/>
    <property type="match status" value="1"/>
</dbReference>
<keyword evidence="9" id="KW-1185">Reference proteome</keyword>
<dbReference type="Gene3D" id="3.10.50.30">
    <property type="entry name" value="Transcription elongation factor, GreA/GreB, C-terminal domain"/>
    <property type="match status" value="1"/>
</dbReference>
<evidence type="ECO:0000256" key="1">
    <source>
        <dbReference type="ARBA" id="ARBA00023015"/>
    </source>
</evidence>
<organism evidence="8 9">
    <name type="scientific">Halomonas cupida</name>
    <dbReference type="NCBI Taxonomy" id="44933"/>
    <lineage>
        <taxon>Bacteria</taxon>
        <taxon>Pseudomonadati</taxon>
        <taxon>Pseudomonadota</taxon>
        <taxon>Gammaproteobacteria</taxon>
        <taxon>Oceanospirillales</taxon>
        <taxon>Halomonadaceae</taxon>
        <taxon>Halomonas</taxon>
    </lineage>
</organism>
<comment type="function">
    <text evidence="4">Necessary for efficient RNA polymerase transcription elongation past template-encoded arresting sites. The arresting sites in DNA have the property of trapping a certain fraction of elongating RNA polymerases that pass through, resulting in locked ternary complexes. Cleavage of the nascent transcript by cleavage factors such as GreA or GreB allows the resumption of elongation from the new 3'terminus. GreB releases sequences of up to 9 nucleotides in length.</text>
</comment>
<keyword evidence="8" id="KW-0648">Protein biosynthesis</keyword>
<evidence type="ECO:0000313" key="9">
    <source>
        <dbReference type="Proteomes" id="UP000321726"/>
    </source>
</evidence>
<dbReference type="Pfam" id="PF01272">
    <property type="entry name" value="GreA_GreB"/>
    <property type="match status" value="1"/>
</dbReference>
<keyword evidence="3 4" id="KW-0804">Transcription</keyword>
<dbReference type="SUPFAM" id="SSF46557">
    <property type="entry name" value="GreA transcript cleavage protein, N-terminal domain"/>
    <property type="match status" value="1"/>
</dbReference>
<dbReference type="InterPro" id="IPR028624">
    <property type="entry name" value="Tscrpt_elong_fac_GreA/B"/>
</dbReference>
<dbReference type="Proteomes" id="UP000321726">
    <property type="component" value="Unassembled WGS sequence"/>
</dbReference>
<keyword evidence="1 4" id="KW-0805">Transcription regulation</keyword>
<dbReference type="PANTHER" id="PTHR30437">
    <property type="entry name" value="TRANSCRIPTION ELONGATION FACTOR GREA"/>
    <property type="match status" value="1"/>
</dbReference>
<comment type="similarity">
    <text evidence="4">Belongs to the GreA/GreB family. GreB subfamily.</text>
</comment>